<proteinExistence type="predicted"/>
<gene>
    <name evidence="1" type="ORF">SAMN04488135_11475</name>
</gene>
<evidence type="ECO:0000313" key="1">
    <source>
        <dbReference type="EMBL" id="SHI22804.1"/>
    </source>
</evidence>
<accession>A0A1M5ZF41</accession>
<name>A0A1M5ZF41_9BURK</name>
<reference evidence="1 2" key="1">
    <citation type="submission" date="2016-11" db="EMBL/GenBank/DDBJ databases">
        <authorList>
            <person name="Jaros S."/>
            <person name="Januszkiewicz K."/>
            <person name="Wedrychowicz H."/>
        </authorList>
    </citation>
    <scope>NUCLEOTIDE SEQUENCE [LARGE SCALE GENOMIC DNA]</scope>
    <source>
        <strain evidence="1 2">CGMCC 1.10190</strain>
    </source>
</reference>
<keyword evidence="2" id="KW-1185">Reference proteome</keyword>
<organism evidence="1 2">
    <name type="scientific">Pollutimonas bauzanensis</name>
    <dbReference type="NCBI Taxonomy" id="658167"/>
    <lineage>
        <taxon>Bacteria</taxon>
        <taxon>Pseudomonadati</taxon>
        <taxon>Pseudomonadota</taxon>
        <taxon>Betaproteobacteria</taxon>
        <taxon>Burkholderiales</taxon>
        <taxon>Alcaligenaceae</taxon>
        <taxon>Pollutimonas</taxon>
    </lineage>
</organism>
<evidence type="ECO:0000313" key="2">
    <source>
        <dbReference type="Proteomes" id="UP000184226"/>
    </source>
</evidence>
<sequence length="61" mass="6682">MARTISQLLARAYYDELAARIRILVTDGSCGSLHTKSAKLNPCGPTGQRSWGLHRPPAWST</sequence>
<protein>
    <submittedName>
        <fullName evidence="1">Uncharacterized protein</fullName>
    </submittedName>
</protein>
<dbReference type="Proteomes" id="UP000184226">
    <property type="component" value="Unassembled WGS sequence"/>
</dbReference>
<dbReference type="EMBL" id="FQXE01000014">
    <property type="protein sequence ID" value="SHI22804.1"/>
    <property type="molecule type" value="Genomic_DNA"/>
</dbReference>
<dbReference type="AlphaFoldDB" id="A0A1M5ZF41"/>